<dbReference type="PANTHER" id="PTHR10258">
    <property type="entry name" value="CALCIUM-ACTIVATED POTASSIUM CHANNEL SUBUNIT BETA"/>
    <property type="match status" value="1"/>
</dbReference>
<comment type="PTM">
    <text evidence="9">N-glycosylated.</text>
</comment>
<evidence type="ECO:0000256" key="1">
    <source>
        <dbReference type="ARBA" id="ARBA00004141"/>
    </source>
</evidence>
<comment type="function">
    <text evidence="9">Regulatory subunit of the calcium activated potassium KCNMA1 (maxiK) channel. Modulates the calcium sensitivity and gating kinetics of KCNMA1, thereby contributing to KCNMA1 channel diversity.</text>
</comment>
<proteinExistence type="inferred from homology"/>
<keyword evidence="3" id="KW-0812">Transmembrane</keyword>
<dbReference type="AlphaFoldDB" id="A0AB34HQW6"/>
<evidence type="ECO:0000313" key="11">
    <source>
        <dbReference type="Proteomes" id="UP001159641"/>
    </source>
</evidence>
<comment type="similarity">
    <text evidence="9">Belongs to the KCNMB (TC 8.A.14.1) family.</text>
</comment>
<evidence type="ECO:0000256" key="7">
    <source>
        <dbReference type="ARBA" id="ARBA00023180"/>
    </source>
</evidence>
<evidence type="ECO:0000256" key="8">
    <source>
        <dbReference type="ARBA" id="ARBA00023303"/>
    </source>
</evidence>
<protein>
    <recommendedName>
        <fullName evidence="9">Calcium-activated potassium channel subunit beta</fullName>
        <shortName evidence="9">BKbeta</shortName>
    </recommendedName>
    <alternativeName>
        <fullName evidence="9">BK channel subunit beta</fullName>
    </alternativeName>
    <alternativeName>
        <fullName evidence="9">Calcium-activated potassium channel, subfamily M subunit beta</fullName>
    </alternativeName>
    <alternativeName>
        <fullName evidence="9">Charybdotoxin receptor subunit beta</fullName>
    </alternativeName>
    <alternativeName>
        <fullName evidence="9">K(VCA)beta</fullName>
    </alternativeName>
    <alternativeName>
        <fullName evidence="9">Maxi K channel subunit beta</fullName>
    </alternativeName>
    <alternativeName>
        <fullName evidence="9">Slo-beta</fullName>
    </alternativeName>
</protein>
<dbReference type="PANTHER" id="PTHR10258:SF4">
    <property type="entry name" value="CALCIUM-ACTIVATED POTASSIUM CHANNEL SUBUNIT BETA-3"/>
    <property type="match status" value="1"/>
</dbReference>
<gene>
    <name evidence="10" type="ORF">J1605_019118</name>
</gene>
<keyword evidence="7 9" id="KW-0325">Glycoprotein</keyword>
<evidence type="ECO:0000256" key="6">
    <source>
        <dbReference type="ARBA" id="ARBA00023136"/>
    </source>
</evidence>
<comment type="subunit">
    <text evidence="9">Interacts with KCNMA1 tetramer. There are probably 4 molecules of KCMNB per KCNMA1 tetramer.</text>
</comment>
<dbReference type="GO" id="GO:0015459">
    <property type="term" value="F:potassium channel regulator activity"/>
    <property type="evidence" value="ECO:0007669"/>
    <property type="project" value="UniProtKB-UniRule"/>
</dbReference>
<dbReference type="GO" id="GO:0005513">
    <property type="term" value="P:detection of calcium ion"/>
    <property type="evidence" value="ECO:0007669"/>
    <property type="project" value="UniProtKB-UniRule"/>
</dbReference>
<dbReference type="InterPro" id="IPR003930">
    <property type="entry name" value="K_chnl_Ca-activ_BK_bsu"/>
</dbReference>
<keyword evidence="11" id="KW-1185">Reference proteome</keyword>
<organism evidence="10 11">
    <name type="scientific">Eschrichtius robustus</name>
    <name type="common">California gray whale</name>
    <name type="synonym">Eschrichtius gibbosus</name>
    <dbReference type="NCBI Taxonomy" id="9764"/>
    <lineage>
        <taxon>Eukaryota</taxon>
        <taxon>Metazoa</taxon>
        <taxon>Chordata</taxon>
        <taxon>Craniata</taxon>
        <taxon>Vertebrata</taxon>
        <taxon>Euteleostomi</taxon>
        <taxon>Mammalia</taxon>
        <taxon>Eutheria</taxon>
        <taxon>Laurasiatheria</taxon>
        <taxon>Artiodactyla</taxon>
        <taxon>Whippomorpha</taxon>
        <taxon>Cetacea</taxon>
        <taxon>Mysticeti</taxon>
        <taxon>Eschrichtiidae</taxon>
        <taxon>Eschrichtius</taxon>
    </lineage>
</organism>
<keyword evidence="8 9" id="KW-0407">Ion channel</keyword>
<dbReference type="EMBL" id="JAIQCJ010000921">
    <property type="protein sequence ID" value="KAJ8793854.1"/>
    <property type="molecule type" value="Genomic_DNA"/>
</dbReference>
<evidence type="ECO:0000313" key="10">
    <source>
        <dbReference type="EMBL" id="KAJ8793854.1"/>
    </source>
</evidence>
<evidence type="ECO:0000256" key="9">
    <source>
        <dbReference type="RuleBase" id="RU368097"/>
    </source>
</evidence>
<name>A0AB34HQW6_ESCRO</name>
<sequence length="96" mass="10842">MDGLSFTCGVDCRCQGKYPCLQVFVNLTPSGQKVLLHYNEEAVQINSKCFCTPKCYWDRNDLLDSALNLEEFFDHKMGPPFHASTLQTANPKTSFS</sequence>
<dbReference type="GO" id="GO:0008076">
    <property type="term" value="C:voltage-gated potassium channel complex"/>
    <property type="evidence" value="ECO:0007669"/>
    <property type="project" value="UniProtKB-UniRule"/>
</dbReference>
<keyword evidence="4" id="KW-1133">Transmembrane helix</keyword>
<evidence type="ECO:0000256" key="2">
    <source>
        <dbReference type="ARBA" id="ARBA00022448"/>
    </source>
</evidence>
<dbReference type="GO" id="GO:0015269">
    <property type="term" value="F:calcium-activated potassium channel activity"/>
    <property type="evidence" value="ECO:0007669"/>
    <property type="project" value="UniProtKB-UniRule"/>
</dbReference>
<comment type="caution">
    <text evidence="10">The sequence shown here is derived from an EMBL/GenBank/DDBJ whole genome shotgun (WGS) entry which is preliminary data.</text>
</comment>
<comment type="subcellular location">
    <subcellularLocation>
        <location evidence="1 9">Membrane</location>
        <topology evidence="1 9">Multi-pass membrane protein</topology>
    </subcellularLocation>
</comment>
<accession>A0AB34HQW6</accession>
<dbReference type="Proteomes" id="UP001159641">
    <property type="component" value="Unassembled WGS sequence"/>
</dbReference>
<keyword evidence="2 9" id="KW-0813">Transport</keyword>
<keyword evidence="5 9" id="KW-0406">Ion transport</keyword>
<evidence type="ECO:0000256" key="3">
    <source>
        <dbReference type="ARBA" id="ARBA00022692"/>
    </source>
</evidence>
<evidence type="ECO:0000256" key="5">
    <source>
        <dbReference type="ARBA" id="ARBA00023065"/>
    </source>
</evidence>
<dbReference type="Pfam" id="PF03185">
    <property type="entry name" value="CaKB"/>
    <property type="match status" value="1"/>
</dbReference>
<reference evidence="10 11" key="1">
    <citation type="submission" date="2022-11" db="EMBL/GenBank/DDBJ databases">
        <title>Whole genome sequence of Eschrichtius robustus ER-17-0199.</title>
        <authorList>
            <person name="Bruniche-Olsen A."/>
            <person name="Black A.N."/>
            <person name="Fields C.J."/>
            <person name="Walden K."/>
            <person name="Dewoody J.A."/>
        </authorList>
    </citation>
    <scope>NUCLEOTIDE SEQUENCE [LARGE SCALE GENOMIC DNA]</scope>
    <source>
        <strain evidence="10">ER-17-0199</strain>
        <tissue evidence="10">Blubber</tissue>
    </source>
</reference>
<evidence type="ECO:0000256" key="4">
    <source>
        <dbReference type="ARBA" id="ARBA00022989"/>
    </source>
</evidence>
<keyword evidence="6" id="KW-0472">Membrane</keyword>